<dbReference type="EMBL" id="CP072943">
    <property type="protein sequence ID" value="QTX32146.1"/>
    <property type="molecule type" value="Genomic_DNA"/>
</dbReference>
<sequence length="293" mass="32884">MAQILCFERPVTLSRKNGTLGITGIDGTVRTLPLLQISELFALAGATVEPSLASLLAETRTPLHSFGPDGYEGSWMPFHGLLAGRTAFAQYRALCDGDRRRELGLRLLKAAMLFRLAWVRQLRPGEEEHWEERYLAIYREARVYPQRPLRLALEAVEVVDAARRQAWGLSLRSCRIAADLWLALTIGTFRDLSLDPWCSLVTEKRSFPLARDLAFLLEPSFVEAFGDGLPGRSDLWAPLLEDHLRRPFARDGGRVWSLRSLALREGYLLLGAIQSGGIYRPAKNVEVTIRESA</sequence>
<dbReference type="Pfam" id="PF01867">
    <property type="entry name" value="Cas_Cas1"/>
    <property type="match status" value="1"/>
</dbReference>
<evidence type="ECO:0000256" key="3">
    <source>
        <dbReference type="ARBA" id="ARBA00022759"/>
    </source>
</evidence>
<proteinExistence type="predicted"/>
<dbReference type="KEGG" id="aram:KAR29_12680"/>
<dbReference type="EC" id="3.1.-.-" evidence="7"/>
<name>A0A9Q7A7E6_9BACT</name>
<accession>A0A9Q7A7E6</accession>
<reference evidence="8" key="1">
    <citation type="submission" date="2021-04" db="EMBL/GenBank/DDBJ databases">
        <title>A novel Synergistetes isolate from a pyrite-forming mixed culture.</title>
        <authorList>
            <person name="Bunk B."/>
            <person name="Sproer C."/>
            <person name="Spring S."/>
            <person name="Pester M."/>
        </authorList>
    </citation>
    <scope>NUCLEOTIDE SEQUENCE [LARGE SCALE GENOMIC DNA]</scope>
    <source>
        <strain evidence="8">J.5.4.2-T.3.5.2</strain>
    </source>
</reference>
<organism evidence="7 8">
    <name type="scientific">Aminithiophilus ramosus</name>
    <dbReference type="NCBI Taxonomy" id="3029084"/>
    <lineage>
        <taxon>Bacteria</taxon>
        <taxon>Thermotogati</taxon>
        <taxon>Synergistota</taxon>
        <taxon>Synergistia</taxon>
        <taxon>Synergistales</taxon>
        <taxon>Aminithiophilaceae</taxon>
        <taxon>Aminithiophilus</taxon>
    </lineage>
</organism>
<protein>
    <submittedName>
        <fullName evidence="7">CRISPR-associated endonuclease Cas1</fullName>
        <ecNumber evidence="7">3.1.-.-</ecNumber>
    </submittedName>
</protein>
<dbReference type="AlphaFoldDB" id="A0A9Q7A7E6"/>
<evidence type="ECO:0000256" key="4">
    <source>
        <dbReference type="ARBA" id="ARBA00022801"/>
    </source>
</evidence>
<gene>
    <name evidence="7" type="ORF">KAR29_12680</name>
</gene>
<keyword evidence="6" id="KW-0051">Antiviral defense</keyword>
<dbReference type="RefSeq" id="WP_274373360.1">
    <property type="nucleotide sequence ID" value="NZ_CP072943.1"/>
</dbReference>
<evidence type="ECO:0000256" key="2">
    <source>
        <dbReference type="ARBA" id="ARBA00022723"/>
    </source>
</evidence>
<dbReference type="Proteomes" id="UP000671879">
    <property type="component" value="Chromosome"/>
</dbReference>
<keyword evidence="5" id="KW-0460">Magnesium</keyword>
<dbReference type="GO" id="GO:0051607">
    <property type="term" value="P:defense response to virus"/>
    <property type="evidence" value="ECO:0007669"/>
    <property type="project" value="UniProtKB-KW"/>
</dbReference>
<dbReference type="GO" id="GO:0016787">
    <property type="term" value="F:hydrolase activity"/>
    <property type="evidence" value="ECO:0007669"/>
    <property type="project" value="UniProtKB-KW"/>
</dbReference>
<keyword evidence="2" id="KW-0479">Metal-binding</keyword>
<dbReference type="GO" id="GO:0046872">
    <property type="term" value="F:metal ion binding"/>
    <property type="evidence" value="ECO:0007669"/>
    <property type="project" value="UniProtKB-KW"/>
</dbReference>
<keyword evidence="8" id="KW-1185">Reference proteome</keyword>
<evidence type="ECO:0000256" key="5">
    <source>
        <dbReference type="ARBA" id="ARBA00022842"/>
    </source>
</evidence>
<evidence type="ECO:0000256" key="1">
    <source>
        <dbReference type="ARBA" id="ARBA00022722"/>
    </source>
</evidence>
<evidence type="ECO:0000313" key="8">
    <source>
        <dbReference type="Proteomes" id="UP000671879"/>
    </source>
</evidence>
<keyword evidence="1" id="KW-0540">Nuclease</keyword>
<dbReference type="GO" id="GO:0003676">
    <property type="term" value="F:nucleic acid binding"/>
    <property type="evidence" value="ECO:0007669"/>
    <property type="project" value="InterPro"/>
</dbReference>
<evidence type="ECO:0000313" key="7">
    <source>
        <dbReference type="EMBL" id="QTX32146.1"/>
    </source>
</evidence>
<dbReference type="GO" id="GO:0043571">
    <property type="term" value="P:maintenance of CRISPR repeat elements"/>
    <property type="evidence" value="ECO:0007669"/>
    <property type="project" value="InterPro"/>
</dbReference>
<keyword evidence="4 7" id="KW-0378">Hydrolase</keyword>
<evidence type="ECO:0000256" key="6">
    <source>
        <dbReference type="ARBA" id="ARBA00023118"/>
    </source>
</evidence>
<dbReference type="GO" id="GO:0004519">
    <property type="term" value="F:endonuclease activity"/>
    <property type="evidence" value="ECO:0007669"/>
    <property type="project" value="UniProtKB-KW"/>
</dbReference>
<keyword evidence="3 7" id="KW-0255">Endonuclease</keyword>
<dbReference type="InterPro" id="IPR002729">
    <property type="entry name" value="CRISPR-assoc_Cas1"/>
</dbReference>